<dbReference type="InterPro" id="IPR013249">
    <property type="entry name" value="RNA_pol_sigma70_r4_t2"/>
</dbReference>
<evidence type="ECO:0000313" key="8">
    <source>
        <dbReference type="Proteomes" id="UP000076404"/>
    </source>
</evidence>
<evidence type="ECO:0000259" key="6">
    <source>
        <dbReference type="Pfam" id="PF08281"/>
    </source>
</evidence>
<dbReference type="InterPro" id="IPR013324">
    <property type="entry name" value="RNA_pol_sigma_r3/r4-like"/>
</dbReference>
<dbReference type="KEGG" id="gph:GEMMAAP_16490"/>
<dbReference type="InterPro" id="IPR007627">
    <property type="entry name" value="RNA_pol_sigma70_r2"/>
</dbReference>
<dbReference type="InterPro" id="IPR039425">
    <property type="entry name" value="RNA_pol_sigma-70-like"/>
</dbReference>
<evidence type="ECO:0000259" key="5">
    <source>
        <dbReference type="Pfam" id="PF04542"/>
    </source>
</evidence>
<dbReference type="AlphaFoldDB" id="A0A143BQV3"/>
<dbReference type="STRING" id="1379270.GEMMAAP_16490"/>
<dbReference type="eggNOG" id="COG1595">
    <property type="taxonomic scope" value="Bacteria"/>
</dbReference>
<dbReference type="Gene3D" id="1.10.1740.10">
    <property type="match status" value="1"/>
</dbReference>
<keyword evidence="4" id="KW-0804">Transcription</keyword>
<proteinExistence type="inferred from homology"/>
<dbReference type="NCBIfam" id="TIGR02937">
    <property type="entry name" value="sigma70-ECF"/>
    <property type="match status" value="1"/>
</dbReference>
<evidence type="ECO:0000256" key="2">
    <source>
        <dbReference type="ARBA" id="ARBA00023015"/>
    </source>
</evidence>
<reference evidence="7 8" key="2">
    <citation type="journal article" date="2016" name="Environ. Microbiol. Rep.">
        <title>Metagenomic evidence for the presence of phototrophic Gemmatimonadetes bacteria in diverse environments.</title>
        <authorList>
            <person name="Zeng Y."/>
            <person name="Baumbach J."/>
            <person name="Barbosa E.G."/>
            <person name="Azevedo V."/>
            <person name="Zhang C."/>
            <person name="Koblizek M."/>
        </authorList>
    </citation>
    <scope>NUCLEOTIDE SEQUENCE [LARGE SCALE GENOMIC DNA]</scope>
    <source>
        <strain evidence="7 8">AP64</strain>
    </source>
</reference>
<dbReference type="Proteomes" id="UP000076404">
    <property type="component" value="Chromosome"/>
</dbReference>
<dbReference type="InterPro" id="IPR036388">
    <property type="entry name" value="WH-like_DNA-bd_sf"/>
</dbReference>
<dbReference type="Gene3D" id="1.10.10.10">
    <property type="entry name" value="Winged helix-like DNA-binding domain superfamily/Winged helix DNA-binding domain"/>
    <property type="match status" value="1"/>
</dbReference>
<dbReference type="Pfam" id="PF08281">
    <property type="entry name" value="Sigma70_r4_2"/>
    <property type="match status" value="1"/>
</dbReference>
<sequence>MSDVVHVLPRVAAGDELAVRECVERYGSLIWALARRWSPDPRDVEDAVQEVFVDLWRSAGRYDATRATEAGWVAMVTRRRLIDRMRRRQRAVELEPLPEDFDQADDREIDLDRQVRVEQAHAVLQALPLNQRTMLELSLLHGRTHDEIARETGTPLGTVKSHIRRGLQRARDLLQAAPASRAALEDTSV</sequence>
<feature type="domain" description="RNA polymerase sigma-70 region 2" evidence="5">
    <location>
        <begin position="23"/>
        <end position="90"/>
    </location>
</feature>
<dbReference type="InterPro" id="IPR013325">
    <property type="entry name" value="RNA_pol_sigma_r2"/>
</dbReference>
<dbReference type="CDD" id="cd06171">
    <property type="entry name" value="Sigma70_r4"/>
    <property type="match status" value="1"/>
</dbReference>
<keyword evidence="3" id="KW-0731">Sigma factor</keyword>
<dbReference type="GO" id="GO:0006352">
    <property type="term" value="P:DNA-templated transcription initiation"/>
    <property type="evidence" value="ECO:0007669"/>
    <property type="project" value="InterPro"/>
</dbReference>
<evidence type="ECO:0008006" key="9">
    <source>
        <dbReference type="Google" id="ProtNLM"/>
    </source>
</evidence>
<evidence type="ECO:0000256" key="4">
    <source>
        <dbReference type="ARBA" id="ARBA00023163"/>
    </source>
</evidence>
<gene>
    <name evidence="7" type="ORF">GEMMAAP_16490</name>
</gene>
<organism evidence="7 8">
    <name type="scientific">Gemmatimonas phototrophica</name>
    <dbReference type="NCBI Taxonomy" id="1379270"/>
    <lineage>
        <taxon>Bacteria</taxon>
        <taxon>Pseudomonadati</taxon>
        <taxon>Gemmatimonadota</taxon>
        <taxon>Gemmatimonadia</taxon>
        <taxon>Gemmatimonadales</taxon>
        <taxon>Gemmatimonadaceae</taxon>
        <taxon>Gemmatimonas</taxon>
    </lineage>
</organism>
<dbReference type="SUPFAM" id="SSF88946">
    <property type="entry name" value="Sigma2 domain of RNA polymerase sigma factors"/>
    <property type="match status" value="1"/>
</dbReference>
<evidence type="ECO:0000256" key="3">
    <source>
        <dbReference type="ARBA" id="ARBA00023082"/>
    </source>
</evidence>
<dbReference type="InterPro" id="IPR014284">
    <property type="entry name" value="RNA_pol_sigma-70_dom"/>
</dbReference>
<evidence type="ECO:0000313" key="7">
    <source>
        <dbReference type="EMBL" id="AMW06950.1"/>
    </source>
</evidence>
<comment type="similarity">
    <text evidence="1">Belongs to the sigma-70 factor family. ECF subfamily.</text>
</comment>
<dbReference type="GO" id="GO:0016987">
    <property type="term" value="F:sigma factor activity"/>
    <property type="evidence" value="ECO:0007669"/>
    <property type="project" value="UniProtKB-KW"/>
</dbReference>
<reference evidence="7 8" key="1">
    <citation type="journal article" date="2014" name="Proc. Natl. Acad. Sci. U.S.A.">
        <title>Functional type 2 photosynthetic reaction centers found in the rare bacterial phylum Gemmatimonadetes.</title>
        <authorList>
            <person name="Zeng Y."/>
            <person name="Feng F."/>
            <person name="Medova H."/>
            <person name="Dean J."/>
            <person name="Koblizek M."/>
        </authorList>
    </citation>
    <scope>NUCLEOTIDE SEQUENCE [LARGE SCALE GENOMIC DNA]</scope>
    <source>
        <strain evidence="7 8">AP64</strain>
    </source>
</reference>
<keyword evidence="2" id="KW-0805">Transcription regulation</keyword>
<protein>
    <recommendedName>
        <fullName evidence="9">RNA polymerase subunit sigma-24</fullName>
    </recommendedName>
</protein>
<dbReference type="SUPFAM" id="SSF88659">
    <property type="entry name" value="Sigma3 and sigma4 domains of RNA polymerase sigma factors"/>
    <property type="match status" value="1"/>
</dbReference>
<dbReference type="GO" id="GO:0003677">
    <property type="term" value="F:DNA binding"/>
    <property type="evidence" value="ECO:0007669"/>
    <property type="project" value="InterPro"/>
</dbReference>
<feature type="domain" description="RNA polymerase sigma factor 70 region 4 type 2" evidence="6">
    <location>
        <begin position="119"/>
        <end position="169"/>
    </location>
</feature>
<dbReference type="PANTHER" id="PTHR43133:SF62">
    <property type="entry name" value="RNA POLYMERASE SIGMA FACTOR SIGZ"/>
    <property type="match status" value="1"/>
</dbReference>
<accession>A0A143BQV3</accession>
<dbReference type="EMBL" id="CP011454">
    <property type="protein sequence ID" value="AMW06950.1"/>
    <property type="molecule type" value="Genomic_DNA"/>
</dbReference>
<keyword evidence="8" id="KW-1185">Reference proteome</keyword>
<dbReference type="Pfam" id="PF04542">
    <property type="entry name" value="Sigma70_r2"/>
    <property type="match status" value="1"/>
</dbReference>
<evidence type="ECO:0000256" key="1">
    <source>
        <dbReference type="ARBA" id="ARBA00010641"/>
    </source>
</evidence>
<name>A0A143BQV3_9BACT</name>
<dbReference type="PANTHER" id="PTHR43133">
    <property type="entry name" value="RNA POLYMERASE ECF-TYPE SIGMA FACTO"/>
    <property type="match status" value="1"/>
</dbReference>